<proteinExistence type="predicted"/>
<evidence type="ECO:0000313" key="1">
    <source>
        <dbReference type="Proteomes" id="UP000492821"/>
    </source>
</evidence>
<name>A0A7E4V0Y4_PANRE</name>
<reference evidence="1" key="1">
    <citation type="journal article" date="2013" name="Genetics">
        <title>The draft genome and transcriptome of Panagrellus redivivus are shaped by the harsh demands of a free-living lifestyle.</title>
        <authorList>
            <person name="Srinivasan J."/>
            <person name="Dillman A.R."/>
            <person name="Macchietto M.G."/>
            <person name="Heikkinen L."/>
            <person name="Lakso M."/>
            <person name="Fracchia K.M."/>
            <person name="Antoshechkin I."/>
            <person name="Mortazavi A."/>
            <person name="Wong G."/>
            <person name="Sternberg P.W."/>
        </authorList>
    </citation>
    <scope>NUCLEOTIDE SEQUENCE [LARGE SCALE GENOMIC DNA]</scope>
    <source>
        <strain evidence="1">MT8872</strain>
    </source>
</reference>
<dbReference type="WBParaSite" id="Pan_g15248.t1">
    <property type="protein sequence ID" value="Pan_g15248.t1"/>
    <property type="gene ID" value="Pan_g15248"/>
</dbReference>
<protein>
    <submittedName>
        <fullName evidence="2">SH3 domain-containing protein</fullName>
    </submittedName>
</protein>
<sequence>MSQLRVLLFGATDAFDFVQHNHSLQDMKIVKTIQDTATVTLNEADLAGMKTGDFLLTSKRDVICSNGLQWWILYYPAGKTEENFMSLFFVCQYGCVG</sequence>
<dbReference type="Proteomes" id="UP000492821">
    <property type="component" value="Unassembled WGS sequence"/>
</dbReference>
<dbReference type="AlphaFoldDB" id="A0A7E4V0Y4"/>
<organism evidence="1 2">
    <name type="scientific">Panagrellus redivivus</name>
    <name type="common">Microworm</name>
    <dbReference type="NCBI Taxonomy" id="6233"/>
    <lineage>
        <taxon>Eukaryota</taxon>
        <taxon>Metazoa</taxon>
        <taxon>Ecdysozoa</taxon>
        <taxon>Nematoda</taxon>
        <taxon>Chromadorea</taxon>
        <taxon>Rhabditida</taxon>
        <taxon>Tylenchina</taxon>
        <taxon>Panagrolaimomorpha</taxon>
        <taxon>Panagrolaimoidea</taxon>
        <taxon>Panagrolaimidae</taxon>
        <taxon>Panagrellus</taxon>
    </lineage>
</organism>
<accession>A0A7E4V0Y4</accession>
<reference evidence="2" key="2">
    <citation type="submission" date="2020-10" db="UniProtKB">
        <authorList>
            <consortium name="WormBaseParasite"/>
        </authorList>
    </citation>
    <scope>IDENTIFICATION</scope>
</reference>
<keyword evidence="1" id="KW-1185">Reference proteome</keyword>
<evidence type="ECO:0000313" key="2">
    <source>
        <dbReference type="WBParaSite" id="Pan_g15248.t1"/>
    </source>
</evidence>